<sequence>MAVLGVKDLACKAQETKSSQLTQAFSFSAEMSKETRLPPLILHRLLCVDKDGCIKRGSQDVSLPIMMDRSS</sequence>
<dbReference type="AlphaFoldDB" id="A0A2K1ZRG6"/>
<evidence type="ECO:0000313" key="1">
    <source>
        <dbReference type="EMBL" id="PNT27871.1"/>
    </source>
</evidence>
<dbReference type="InParanoid" id="A0A2K1ZRG6"/>
<dbReference type="EMBL" id="CM009296">
    <property type="protein sequence ID" value="PNT27871.1"/>
    <property type="molecule type" value="Genomic_DNA"/>
</dbReference>
<proteinExistence type="predicted"/>
<evidence type="ECO:0000313" key="2">
    <source>
        <dbReference type="Proteomes" id="UP000006729"/>
    </source>
</evidence>
<organism evidence="1 2">
    <name type="scientific">Populus trichocarpa</name>
    <name type="common">Western balsam poplar</name>
    <name type="synonym">Populus balsamifera subsp. trichocarpa</name>
    <dbReference type="NCBI Taxonomy" id="3694"/>
    <lineage>
        <taxon>Eukaryota</taxon>
        <taxon>Viridiplantae</taxon>
        <taxon>Streptophyta</taxon>
        <taxon>Embryophyta</taxon>
        <taxon>Tracheophyta</taxon>
        <taxon>Spermatophyta</taxon>
        <taxon>Magnoliopsida</taxon>
        <taxon>eudicotyledons</taxon>
        <taxon>Gunneridae</taxon>
        <taxon>Pentapetalae</taxon>
        <taxon>rosids</taxon>
        <taxon>fabids</taxon>
        <taxon>Malpighiales</taxon>
        <taxon>Salicaceae</taxon>
        <taxon>Saliceae</taxon>
        <taxon>Populus</taxon>
    </lineage>
</organism>
<keyword evidence="2" id="KW-1185">Reference proteome</keyword>
<gene>
    <name evidence="1" type="ORF">POPTR_007G088600</name>
</gene>
<accession>A0A2K1ZRG6</accession>
<name>A0A2K1ZRG6_POPTR</name>
<protein>
    <submittedName>
        <fullName evidence="1">Uncharacterized protein</fullName>
    </submittedName>
</protein>
<dbReference type="Proteomes" id="UP000006729">
    <property type="component" value="Chromosome 7"/>
</dbReference>
<reference evidence="1 2" key="1">
    <citation type="journal article" date="2006" name="Science">
        <title>The genome of black cottonwood, Populus trichocarpa (Torr. &amp; Gray).</title>
        <authorList>
            <person name="Tuskan G.A."/>
            <person name="Difazio S."/>
            <person name="Jansson S."/>
            <person name="Bohlmann J."/>
            <person name="Grigoriev I."/>
            <person name="Hellsten U."/>
            <person name="Putnam N."/>
            <person name="Ralph S."/>
            <person name="Rombauts S."/>
            <person name="Salamov A."/>
            <person name="Schein J."/>
            <person name="Sterck L."/>
            <person name="Aerts A."/>
            <person name="Bhalerao R.R."/>
            <person name="Bhalerao R.P."/>
            <person name="Blaudez D."/>
            <person name="Boerjan W."/>
            <person name="Brun A."/>
            <person name="Brunner A."/>
            <person name="Busov V."/>
            <person name="Campbell M."/>
            <person name="Carlson J."/>
            <person name="Chalot M."/>
            <person name="Chapman J."/>
            <person name="Chen G.L."/>
            <person name="Cooper D."/>
            <person name="Coutinho P.M."/>
            <person name="Couturier J."/>
            <person name="Covert S."/>
            <person name="Cronk Q."/>
            <person name="Cunningham R."/>
            <person name="Davis J."/>
            <person name="Degroeve S."/>
            <person name="Dejardin A."/>
            <person name="Depamphilis C."/>
            <person name="Detter J."/>
            <person name="Dirks B."/>
            <person name="Dubchak I."/>
            <person name="Duplessis S."/>
            <person name="Ehlting J."/>
            <person name="Ellis B."/>
            <person name="Gendler K."/>
            <person name="Goodstein D."/>
            <person name="Gribskov M."/>
            <person name="Grimwood J."/>
            <person name="Groover A."/>
            <person name="Gunter L."/>
            <person name="Hamberger B."/>
            <person name="Heinze B."/>
            <person name="Helariutta Y."/>
            <person name="Henrissat B."/>
            <person name="Holligan D."/>
            <person name="Holt R."/>
            <person name="Huang W."/>
            <person name="Islam-Faridi N."/>
            <person name="Jones S."/>
            <person name="Jones-Rhoades M."/>
            <person name="Jorgensen R."/>
            <person name="Joshi C."/>
            <person name="Kangasjarvi J."/>
            <person name="Karlsson J."/>
            <person name="Kelleher C."/>
            <person name="Kirkpatrick R."/>
            <person name="Kirst M."/>
            <person name="Kohler A."/>
            <person name="Kalluri U."/>
            <person name="Larimer F."/>
            <person name="Leebens-Mack J."/>
            <person name="Leple J.C."/>
            <person name="Locascio P."/>
            <person name="Lou Y."/>
            <person name="Lucas S."/>
            <person name="Martin F."/>
            <person name="Montanini B."/>
            <person name="Napoli C."/>
            <person name="Nelson D.R."/>
            <person name="Nelson C."/>
            <person name="Nieminen K."/>
            <person name="Nilsson O."/>
            <person name="Pereda V."/>
            <person name="Peter G."/>
            <person name="Philippe R."/>
            <person name="Pilate G."/>
            <person name="Poliakov A."/>
            <person name="Razumovskaya J."/>
            <person name="Richardson P."/>
            <person name="Rinaldi C."/>
            <person name="Ritland K."/>
            <person name="Rouze P."/>
            <person name="Ryaboy D."/>
            <person name="Schmutz J."/>
            <person name="Schrader J."/>
            <person name="Segerman B."/>
            <person name="Shin H."/>
            <person name="Siddiqui A."/>
            <person name="Sterky F."/>
            <person name="Terry A."/>
            <person name="Tsai C.J."/>
            <person name="Uberbacher E."/>
            <person name="Unneberg P."/>
            <person name="Vahala J."/>
            <person name="Wall K."/>
            <person name="Wessler S."/>
            <person name="Yang G."/>
            <person name="Yin T."/>
            <person name="Douglas C."/>
            <person name="Marra M."/>
            <person name="Sandberg G."/>
            <person name="Van de Peer Y."/>
            <person name="Rokhsar D."/>
        </authorList>
    </citation>
    <scope>NUCLEOTIDE SEQUENCE [LARGE SCALE GENOMIC DNA]</scope>
    <source>
        <strain evidence="2">cv. Nisqually</strain>
    </source>
</reference>